<gene>
    <name evidence="1" type="ORF">EUX57_19095</name>
</gene>
<accession>A0A4Q7CV45</accession>
<dbReference type="AlphaFoldDB" id="A0A4Q7CV45"/>
<dbReference type="EMBL" id="SGFE01000040">
    <property type="protein sequence ID" value="RZI30175.1"/>
    <property type="molecule type" value="Genomic_DNA"/>
</dbReference>
<reference evidence="1 2" key="1">
    <citation type="submission" date="2019-02" db="EMBL/GenBank/DDBJ databases">
        <title>Pseudomonas spp from wheat grain.</title>
        <authorList>
            <person name="Cho G.-S."/>
            <person name="Franz C.M.A.P."/>
        </authorList>
    </citation>
    <scope>NUCLEOTIDE SEQUENCE [LARGE SCALE GENOMIC DNA]</scope>
    <source>
        <strain evidence="1 2">133NRW</strain>
    </source>
</reference>
<evidence type="ECO:0008006" key="3">
    <source>
        <dbReference type="Google" id="ProtNLM"/>
    </source>
</evidence>
<evidence type="ECO:0000313" key="2">
    <source>
        <dbReference type="Proteomes" id="UP000293369"/>
    </source>
</evidence>
<sequence>MIKPTPNPPPSVILTLIDGISTEDLLVNLTENLASAHALTCDFAFDLEGTQREGALGIAQLIEIGRLLAERLLDDREPSSAETPGNL</sequence>
<comment type="caution">
    <text evidence="1">The sequence shown here is derived from an EMBL/GenBank/DDBJ whole genome shotgun (WGS) entry which is preliminary data.</text>
</comment>
<dbReference type="Pfam" id="PF19619">
    <property type="entry name" value="DUF6124"/>
    <property type="match status" value="1"/>
</dbReference>
<protein>
    <recommendedName>
        <fullName evidence="3">DUF3077 domain-containing protein</fullName>
    </recommendedName>
</protein>
<dbReference type="RefSeq" id="WP_065935500.1">
    <property type="nucleotide sequence ID" value="NZ_CAXAOR010000019.1"/>
</dbReference>
<evidence type="ECO:0000313" key="1">
    <source>
        <dbReference type="EMBL" id="RZI30175.1"/>
    </source>
</evidence>
<proteinExistence type="predicted"/>
<name>A0A4Q7CV45_9PSED</name>
<organism evidence="1 2">
    <name type="scientific">Pseudomonas orientalis</name>
    <dbReference type="NCBI Taxonomy" id="76758"/>
    <lineage>
        <taxon>Bacteria</taxon>
        <taxon>Pseudomonadati</taxon>
        <taxon>Pseudomonadota</taxon>
        <taxon>Gammaproteobacteria</taxon>
        <taxon>Pseudomonadales</taxon>
        <taxon>Pseudomonadaceae</taxon>
        <taxon>Pseudomonas</taxon>
    </lineage>
</organism>
<dbReference type="Proteomes" id="UP000293369">
    <property type="component" value="Unassembled WGS sequence"/>
</dbReference>